<reference evidence="1 2" key="1">
    <citation type="journal article" date="2020" name="ISME J.">
        <title>Comparative genomics reveals insights into cyanobacterial evolution and habitat adaptation.</title>
        <authorList>
            <person name="Chen M.Y."/>
            <person name="Teng W.K."/>
            <person name="Zhao L."/>
            <person name="Hu C.X."/>
            <person name="Zhou Y.K."/>
            <person name="Han B.P."/>
            <person name="Song L.R."/>
            <person name="Shu W.S."/>
        </authorList>
    </citation>
    <scope>NUCLEOTIDE SEQUENCE [LARGE SCALE GENOMIC DNA]</scope>
    <source>
        <strain evidence="1 2">FACHB-288</strain>
    </source>
</reference>
<accession>A0ABR8A3N7</accession>
<evidence type="ECO:0000313" key="2">
    <source>
        <dbReference type="Proteomes" id="UP000658514"/>
    </source>
</evidence>
<dbReference type="Proteomes" id="UP000658514">
    <property type="component" value="Unassembled WGS sequence"/>
</dbReference>
<keyword evidence="2" id="KW-1185">Reference proteome</keyword>
<organism evidence="1 2">
    <name type="scientific">Calothrix parietina FACHB-288</name>
    <dbReference type="NCBI Taxonomy" id="2692896"/>
    <lineage>
        <taxon>Bacteria</taxon>
        <taxon>Bacillati</taxon>
        <taxon>Cyanobacteriota</taxon>
        <taxon>Cyanophyceae</taxon>
        <taxon>Nostocales</taxon>
        <taxon>Calotrichaceae</taxon>
        <taxon>Calothrix</taxon>
    </lineage>
</organism>
<sequence length="80" mass="9269">MLQNTDYDSSTTENQAKTYRNRLNAWAITRISPDAKPVIVARFRTRSDADGYMRHLRQVMPNTTFEIIVDYQRDEAVASS</sequence>
<evidence type="ECO:0000313" key="1">
    <source>
        <dbReference type="EMBL" id="MBD2194424.1"/>
    </source>
</evidence>
<evidence type="ECO:0008006" key="3">
    <source>
        <dbReference type="Google" id="ProtNLM"/>
    </source>
</evidence>
<name>A0ABR8A3N7_9CYAN</name>
<dbReference type="EMBL" id="JACJQH010000003">
    <property type="protein sequence ID" value="MBD2194424.1"/>
    <property type="molecule type" value="Genomic_DNA"/>
</dbReference>
<gene>
    <name evidence="1" type="ORF">H6G24_02795</name>
</gene>
<comment type="caution">
    <text evidence="1">The sequence shown here is derived from an EMBL/GenBank/DDBJ whole genome shotgun (WGS) entry which is preliminary data.</text>
</comment>
<proteinExistence type="predicted"/>
<protein>
    <recommendedName>
        <fullName evidence="3">SPOR domain-containing protein</fullName>
    </recommendedName>
</protein>